<evidence type="ECO:0000313" key="2">
    <source>
        <dbReference type="EMBL" id="ASU03665.1"/>
    </source>
</evidence>
<proteinExistence type="predicted"/>
<dbReference type="Proteomes" id="UP000225553">
    <property type="component" value="Segment"/>
</dbReference>
<reference evidence="3" key="1">
    <citation type="submission" date="2017-07" db="EMBL/GenBank/DDBJ databases">
        <authorList>
            <person name="Putnam M.J."/>
            <person name="Sharma R."/>
            <person name="Kruger J.L."/>
            <person name="Berg J.A."/>
            <person name="Payne A.M."/>
            <person name="Fajardo C.P."/>
            <person name="Breakwell D.P."/>
            <person name="Hope S."/>
            <person name="Grose J.H."/>
        </authorList>
    </citation>
    <scope>NUCLEOTIDE SEQUENCE [LARGE SCALE GENOMIC DNA]</scope>
</reference>
<evidence type="ECO:0000313" key="3">
    <source>
        <dbReference type="Proteomes" id="UP000225553"/>
    </source>
</evidence>
<protein>
    <submittedName>
        <fullName evidence="2">Uncharacterized protein</fullName>
    </submittedName>
</protein>
<organism evidence="2 3">
    <name type="scientific">Erwinia phage vB_EamM_RisingSun</name>
    <dbReference type="NCBI Taxonomy" id="2026080"/>
    <lineage>
        <taxon>Viruses</taxon>
        <taxon>Duplodnaviria</taxon>
        <taxon>Heunggongvirae</taxon>
        <taxon>Uroviricota</taxon>
        <taxon>Caudoviricetes</taxon>
        <taxon>Chimalliviridae</taxon>
        <taxon>Risingsunvirus</taxon>
        <taxon>Risingsunvirus risingsun</taxon>
    </lineage>
</organism>
<name>A0A223LI69_9CAUD</name>
<keyword evidence="1" id="KW-0175">Coiled coil</keyword>
<accession>A0A223LI69</accession>
<dbReference type="EMBL" id="MF459646">
    <property type="protein sequence ID" value="ASU03665.1"/>
    <property type="molecule type" value="Genomic_DNA"/>
</dbReference>
<keyword evidence="3" id="KW-1185">Reference proteome</keyword>
<feature type="coiled-coil region" evidence="1">
    <location>
        <begin position="281"/>
        <end position="308"/>
    </location>
</feature>
<gene>
    <name evidence="2" type="ORF">RISINGSUN_5</name>
</gene>
<evidence type="ECO:0000256" key="1">
    <source>
        <dbReference type="SAM" id="Coils"/>
    </source>
</evidence>
<dbReference type="OrthoDB" id="38475at10239"/>
<sequence length="354" mass="39738">MELGEEELGSGIPDVEHIDTVMDGIIDTVTGTEGLTHAQRYLAGTLYASGMVSYSQYHGSEGVMDTIKGGLKKAWDYIVKMFKQIWGFFFKSKGKQEAADAKAAVRQLEEFSNLRPVKSEDRRRAVTEMVRAGAKLAHMDLDKTDPNAKRAMMQHLEVMKEKSKEMQQLSPNESSKEAAIVTEVKKEFQEICVEHVSVNLSNLKTKVVAKLTSIYENNKKLDALKTDTSKDLGITWLKGISRNIDRFISDMRTFSTVLEEFRSTEHASSFASKLKGYISHMETLMESCAKTENAVRELMRTLEKELAENPNDPQVAALLNHVKTGLKLSAEVAETVSWLLRVTTQLCDRYSVKA</sequence>